<protein>
    <submittedName>
        <fullName evidence="2">Uncharacterized protein</fullName>
    </submittedName>
</protein>
<evidence type="ECO:0000313" key="3">
    <source>
        <dbReference type="Proteomes" id="UP000078540"/>
    </source>
</evidence>
<sequence>MRRIAEEDLVYVIEADDATDGERGDRDKRKIGIGLGVSNGIINFVFDKVDSFIDSKTKALAVLDDSNKEKNAVFGIDNKHSATSEFLNKLVSQKLKAASGSIGPLINSAATLFSGASAGISKALVSKIAPLSSLSGGLSGGSGGTDGAGHADGSAGSSGSAILGNLLTQKIGSLSSLSQSSGGLGSLSGGSSGTGGSSGSDSHSGNNGGTSAGAGINLGAFANLAGKGITTTEDTPVFDRTRVSLEIPSSAFGTGFTLITNVSKVLNSVILVKPKSQTGSLTKSTILFLFGRLMTFYFQTFNDTRSAIKQISSIINQNIEPDSTTRRPVNSHSLTVTNTTTVTPMNEQNNTSSDTVGVNTTTTTTTSTTQAPFRLTPTNLQNLIRRNLRGLVRLFNIEWQEALNIPITAIRQTASAVQIISPGNTQRIDSIVKIPVSTLQAIGTFVKTTREQGQQIPDNIQARQERRERILALKEQKRKRKEEIQNQRLLQQQLKRTVRHHQKDPLGLNAWSNLLVGHHADGLLGHYSGLGGRRHRDHKIGGYLGNHPQHTYEVHENVNEDTSFSWHGLTAGFSTFTGIRPSNISIKIENKVAPKENIKNKLAQEYDDPLENKIAPRNGRVTFVQ</sequence>
<reference evidence="2 3" key="1">
    <citation type="submission" date="2015-09" db="EMBL/GenBank/DDBJ databases">
        <title>Atta colombica WGS genome.</title>
        <authorList>
            <person name="Nygaard S."/>
            <person name="Hu H."/>
            <person name="Boomsma J."/>
            <person name="Zhang G."/>
        </authorList>
    </citation>
    <scope>NUCLEOTIDE SEQUENCE [LARGE SCALE GENOMIC DNA]</scope>
    <source>
        <strain evidence="2">Treedump-2</strain>
        <tissue evidence="2">Whole body</tissue>
    </source>
</reference>
<dbReference type="AlphaFoldDB" id="A0A151HZ18"/>
<proteinExistence type="predicted"/>
<name>A0A151HZ18_9HYME</name>
<dbReference type="Proteomes" id="UP000078540">
    <property type="component" value="Unassembled WGS sequence"/>
</dbReference>
<dbReference type="EMBL" id="KQ976714">
    <property type="protein sequence ID" value="KYM76955.1"/>
    <property type="molecule type" value="Genomic_DNA"/>
</dbReference>
<evidence type="ECO:0000313" key="2">
    <source>
        <dbReference type="EMBL" id="KYM76955.1"/>
    </source>
</evidence>
<feature type="region of interest" description="Disordered" evidence="1">
    <location>
        <begin position="185"/>
        <end position="209"/>
    </location>
</feature>
<organism evidence="2 3">
    <name type="scientific">Atta colombica</name>
    <dbReference type="NCBI Taxonomy" id="520822"/>
    <lineage>
        <taxon>Eukaryota</taxon>
        <taxon>Metazoa</taxon>
        <taxon>Ecdysozoa</taxon>
        <taxon>Arthropoda</taxon>
        <taxon>Hexapoda</taxon>
        <taxon>Insecta</taxon>
        <taxon>Pterygota</taxon>
        <taxon>Neoptera</taxon>
        <taxon>Endopterygota</taxon>
        <taxon>Hymenoptera</taxon>
        <taxon>Apocrita</taxon>
        <taxon>Aculeata</taxon>
        <taxon>Formicoidea</taxon>
        <taxon>Formicidae</taxon>
        <taxon>Myrmicinae</taxon>
        <taxon>Atta</taxon>
    </lineage>
</organism>
<feature type="compositionally biased region" description="Gly residues" evidence="1">
    <location>
        <begin position="185"/>
        <end position="198"/>
    </location>
</feature>
<accession>A0A151HZ18</accession>
<evidence type="ECO:0000256" key="1">
    <source>
        <dbReference type="SAM" id="MobiDB-lite"/>
    </source>
</evidence>
<keyword evidence="3" id="KW-1185">Reference proteome</keyword>
<feature type="region of interest" description="Disordered" evidence="1">
    <location>
        <begin position="342"/>
        <end position="368"/>
    </location>
</feature>
<gene>
    <name evidence="2" type="ORF">ALC53_12647</name>
</gene>